<organism evidence="3 4">
    <name type="scientific">Polaribacter aquimarinus</name>
    <dbReference type="NCBI Taxonomy" id="2100726"/>
    <lineage>
        <taxon>Bacteria</taxon>
        <taxon>Pseudomonadati</taxon>
        <taxon>Bacteroidota</taxon>
        <taxon>Flavobacteriia</taxon>
        <taxon>Flavobacteriales</taxon>
        <taxon>Flavobacteriaceae</taxon>
    </lineage>
</organism>
<dbReference type="PANTHER" id="PTHR32385:SF15">
    <property type="entry name" value="INOSITOL PHOSPHOCERAMIDE MANNOSYLTRANSFERASE 1"/>
    <property type="match status" value="1"/>
</dbReference>
<dbReference type="AlphaFoldDB" id="A0A2U2J7K3"/>
<feature type="domain" description="Alpha 1,4-glycosyltransferase" evidence="2">
    <location>
        <begin position="121"/>
        <end position="199"/>
    </location>
</feature>
<reference evidence="3 4" key="1">
    <citation type="submission" date="2018-05" db="EMBL/GenBank/DDBJ databases">
        <title>Polaribacter aquimarinus sp. nov., isolated from sediment in a sediment of sea.</title>
        <authorList>
            <person name="Lu D."/>
        </authorList>
    </citation>
    <scope>NUCLEOTIDE SEQUENCE [LARGE SCALE GENOMIC DNA]</scope>
    <source>
        <strain evidence="3 4">ZY113</strain>
    </source>
</reference>
<evidence type="ECO:0000259" key="2">
    <source>
        <dbReference type="Pfam" id="PF04572"/>
    </source>
</evidence>
<dbReference type="RefSeq" id="WP_109405641.1">
    <property type="nucleotide sequence ID" value="NZ_QFFG01000006.1"/>
</dbReference>
<dbReference type="Pfam" id="PF04488">
    <property type="entry name" value="Gly_transf_sug"/>
    <property type="match status" value="1"/>
</dbReference>
<evidence type="ECO:0000313" key="4">
    <source>
        <dbReference type="Proteomes" id="UP000245670"/>
    </source>
</evidence>
<proteinExistence type="predicted"/>
<dbReference type="GO" id="GO:0000030">
    <property type="term" value="F:mannosyltransferase activity"/>
    <property type="evidence" value="ECO:0007669"/>
    <property type="project" value="TreeGrafter"/>
</dbReference>
<dbReference type="InterPro" id="IPR007577">
    <property type="entry name" value="GlycoTrfase_DXD_sugar-bd_CS"/>
</dbReference>
<evidence type="ECO:0000313" key="3">
    <source>
        <dbReference type="EMBL" id="PWG04271.1"/>
    </source>
</evidence>
<keyword evidence="4" id="KW-1185">Reference proteome</keyword>
<dbReference type="SUPFAM" id="SSF53448">
    <property type="entry name" value="Nucleotide-diphospho-sugar transferases"/>
    <property type="match status" value="1"/>
</dbReference>
<name>A0A2U2J7K3_9FLAO</name>
<dbReference type="InterPro" id="IPR007652">
    <property type="entry name" value="A1-4-GlycosylTfrase_dom"/>
</dbReference>
<dbReference type="EMBL" id="QFFG01000006">
    <property type="protein sequence ID" value="PWG04271.1"/>
    <property type="molecule type" value="Genomic_DNA"/>
</dbReference>
<dbReference type="Proteomes" id="UP000245670">
    <property type="component" value="Unassembled WGS sequence"/>
</dbReference>
<keyword evidence="1" id="KW-0808">Transferase</keyword>
<dbReference type="OrthoDB" id="9802987at2"/>
<protein>
    <recommendedName>
        <fullName evidence="2">Alpha 1,4-glycosyltransferase domain-containing protein</fullName>
    </recommendedName>
</protein>
<sequence length="248" mass="30240">MIPKILHYCWFGKSQKPSMFLKCFDSWKKYCPDYKIIEWNETNSEIFSNSFYKNALRKKKYAFVSDYVRSKVLYEYGGIYIDTDMLLLKPIDNLLQYNFFSGFEVDNRVAYGLFGGVKKNHFFNKMLHFYNENNFDEFSPPVITHTFKEVILNSNLNEKEILFDSSYFYPLTYQDKDKDYKKFINENTYAVHLWNHSWAINKKENIPVLLEKIKIVILDYLFFNYSKKYFRRYFKEFSRKIYLILVKR</sequence>
<dbReference type="Pfam" id="PF04572">
    <property type="entry name" value="Gb3_synth"/>
    <property type="match status" value="1"/>
</dbReference>
<dbReference type="GO" id="GO:0016020">
    <property type="term" value="C:membrane"/>
    <property type="evidence" value="ECO:0007669"/>
    <property type="project" value="GOC"/>
</dbReference>
<dbReference type="InterPro" id="IPR029044">
    <property type="entry name" value="Nucleotide-diphossugar_trans"/>
</dbReference>
<dbReference type="Gene3D" id="3.90.550.20">
    <property type="match status" value="1"/>
</dbReference>
<gene>
    <name evidence="3" type="ORF">DIS07_12725</name>
</gene>
<dbReference type="InterPro" id="IPR051706">
    <property type="entry name" value="Glycosyltransferase_domain"/>
</dbReference>
<comment type="caution">
    <text evidence="3">The sequence shown here is derived from an EMBL/GenBank/DDBJ whole genome shotgun (WGS) entry which is preliminary data.</text>
</comment>
<dbReference type="GO" id="GO:0051999">
    <property type="term" value="P:mannosyl-inositol phosphorylceramide biosynthetic process"/>
    <property type="evidence" value="ECO:0007669"/>
    <property type="project" value="TreeGrafter"/>
</dbReference>
<accession>A0A2U2J7K3</accession>
<dbReference type="PANTHER" id="PTHR32385">
    <property type="entry name" value="MANNOSYL PHOSPHORYLINOSITOL CERAMIDE SYNTHASE"/>
    <property type="match status" value="1"/>
</dbReference>
<evidence type="ECO:0000256" key="1">
    <source>
        <dbReference type="ARBA" id="ARBA00022679"/>
    </source>
</evidence>